<dbReference type="Gene3D" id="2.30.40.10">
    <property type="entry name" value="Urease, subunit C, domain 1"/>
    <property type="match status" value="1"/>
</dbReference>
<gene>
    <name evidence="2" type="ORF">EYE40_06580</name>
</gene>
<name>A0A4Q9GWL7_9MICO</name>
<dbReference type="Gene3D" id="3.20.20.140">
    <property type="entry name" value="Metal-dependent hydrolases"/>
    <property type="match status" value="1"/>
</dbReference>
<evidence type="ECO:0000313" key="3">
    <source>
        <dbReference type="Proteomes" id="UP000294194"/>
    </source>
</evidence>
<dbReference type="Proteomes" id="UP000294194">
    <property type="component" value="Unassembled WGS sequence"/>
</dbReference>
<dbReference type="EMBL" id="SISG01000001">
    <property type="protein sequence ID" value="TBN57093.1"/>
    <property type="molecule type" value="Genomic_DNA"/>
</dbReference>
<reference evidence="3" key="1">
    <citation type="submission" date="2019-02" db="EMBL/GenBank/DDBJ databases">
        <title>Glaciihabitans arcticus sp. nov., a psychrotolerant bacterium isolated from polar soil.</title>
        <authorList>
            <person name="Dahal R.H."/>
        </authorList>
    </citation>
    <scope>NUCLEOTIDE SEQUENCE [LARGE SCALE GENOMIC DNA]</scope>
    <source>
        <strain evidence="3">RP-3-7</strain>
    </source>
</reference>
<dbReference type="InterPro" id="IPR013108">
    <property type="entry name" value="Amidohydro_3"/>
</dbReference>
<accession>A0A4Q9GWL7</accession>
<dbReference type="AlphaFoldDB" id="A0A4Q9GWL7"/>
<dbReference type="CDD" id="cd01300">
    <property type="entry name" value="YtcJ_like"/>
    <property type="match status" value="1"/>
</dbReference>
<dbReference type="InterPro" id="IPR011059">
    <property type="entry name" value="Metal-dep_hydrolase_composite"/>
</dbReference>
<evidence type="ECO:0000259" key="1">
    <source>
        <dbReference type="Pfam" id="PF07969"/>
    </source>
</evidence>
<dbReference type="PANTHER" id="PTHR22642:SF2">
    <property type="entry name" value="PROTEIN LONG AFTER FAR-RED 3"/>
    <property type="match status" value="1"/>
</dbReference>
<keyword evidence="3" id="KW-1185">Reference proteome</keyword>
<protein>
    <submittedName>
        <fullName evidence="2">Amidohydrolase</fullName>
    </submittedName>
</protein>
<feature type="domain" description="Amidohydrolase 3" evidence="1">
    <location>
        <begin position="37"/>
        <end position="465"/>
    </location>
</feature>
<comment type="caution">
    <text evidence="2">The sequence shown here is derived from an EMBL/GenBank/DDBJ whole genome shotgun (WGS) entry which is preliminary data.</text>
</comment>
<sequence>MTVQLTNVVSAGRPVDLTIEDSIITAIEPSSGTGEYFVSPGLWDNHVHFSQWALVQQRLDVSAATSARQAVDMVRAGLERSDIASPFIAFGFRDGLWPDAPTVELLDEVSVSHPIVLVSGDLHAVWLNTPALAQYGHAGHPTGLLREDPAFEVTRRIDTVDPLLLDRWVDAAARHAASRGVVGVTELEMDWNLDTWQRRIDGGIDSLRVEFGIYTPHLDRAVELGMRSGQRINDLLTVGYYKVLTDGSLNTRTAYCFDDYPGTPGEHGMLTMPTDQLMPHLRKAVAAGIVPTVHAIGDHAVSLVLDAFEKLGSGGRMEHAQLVGQADFARFAALGVIASVQPDHMLDDRDVADRYWAGRTDRTFAFRSLLDAGAQLALGSDAPVSPLDPWVTAAAAVGRTRGGREPWHPEQRISTAEALAASTRNTVEVGQVADLILTESDPLLADDAQLREFTVAATLLGGRLTHDAR</sequence>
<dbReference type="Gene3D" id="3.10.310.70">
    <property type="match status" value="1"/>
</dbReference>
<dbReference type="GO" id="GO:0016810">
    <property type="term" value="F:hydrolase activity, acting on carbon-nitrogen (but not peptide) bonds"/>
    <property type="evidence" value="ECO:0007669"/>
    <property type="project" value="InterPro"/>
</dbReference>
<dbReference type="InterPro" id="IPR033932">
    <property type="entry name" value="YtcJ-like"/>
</dbReference>
<evidence type="ECO:0000313" key="2">
    <source>
        <dbReference type="EMBL" id="TBN57093.1"/>
    </source>
</evidence>
<keyword evidence="2" id="KW-0378">Hydrolase</keyword>
<dbReference type="SUPFAM" id="SSF51556">
    <property type="entry name" value="Metallo-dependent hydrolases"/>
    <property type="match status" value="1"/>
</dbReference>
<dbReference type="InterPro" id="IPR032466">
    <property type="entry name" value="Metal_Hydrolase"/>
</dbReference>
<proteinExistence type="predicted"/>
<dbReference type="SUPFAM" id="SSF51338">
    <property type="entry name" value="Composite domain of metallo-dependent hydrolases"/>
    <property type="match status" value="1"/>
</dbReference>
<organism evidence="2 3">
    <name type="scientific">Glaciihabitans arcticus</name>
    <dbReference type="NCBI Taxonomy" id="2668039"/>
    <lineage>
        <taxon>Bacteria</taxon>
        <taxon>Bacillati</taxon>
        <taxon>Actinomycetota</taxon>
        <taxon>Actinomycetes</taxon>
        <taxon>Micrococcales</taxon>
        <taxon>Microbacteriaceae</taxon>
        <taxon>Glaciihabitans</taxon>
    </lineage>
</organism>
<dbReference type="Pfam" id="PF07969">
    <property type="entry name" value="Amidohydro_3"/>
    <property type="match status" value="1"/>
</dbReference>
<dbReference type="PANTHER" id="PTHR22642">
    <property type="entry name" value="IMIDAZOLONEPROPIONASE"/>
    <property type="match status" value="1"/>
</dbReference>